<reference evidence="2" key="1">
    <citation type="journal article" date="2021" name="PeerJ">
        <title>Extensive microbial diversity within the chicken gut microbiome revealed by metagenomics and culture.</title>
        <authorList>
            <person name="Gilroy R."/>
            <person name="Ravi A."/>
            <person name="Getino M."/>
            <person name="Pursley I."/>
            <person name="Horton D.L."/>
            <person name="Alikhan N.F."/>
            <person name="Baker D."/>
            <person name="Gharbi K."/>
            <person name="Hall N."/>
            <person name="Watson M."/>
            <person name="Adriaenssens E.M."/>
            <person name="Foster-Nyarko E."/>
            <person name="Jarju S."/>
            <person name="Secka A."/>
            <person name="Antonio M."/>
            <person name="Oren A."/>
            <person name="Chaudhuri R.R."/>
            <person name="La Ragione R."/>
            <person name="Hildebrand F."/>
            <person name="Pallen M.J."/>
        </authorList>
    </citation>
    <scope>NUCLEOTIDE SEQUENCE</scope>
    <source>
        <strain evidence="2">ChiHjej11B10-19426</strain>
    </source>
</reference>
<dbReference type="Proteomes" id="UP000824014">
    <property type="component" value="Unassembled WGS sequence"/>
</dbReference>
<evidence type="ECO:0000313" key="3">
    <source>
        <dbReference type="Proteomes" id="UP000824014"/>
    </source>
</evidence>
<accession>A0A9D2IL46</accession>
<dbReference type="Pfam" id="PF09413">
    <property type="entry name" value="DUF2007"/>
    <property type="match status" value="1"/>
</dbReference>
<reference evidence="2" key="2">
    <citation type="submission" date="2021-04" db="EMBL/GenBank/DDBJ databases">
        <authorList>
            <person name="Gilroy R."/>
        </authorList>
    </citation>
    <scope>NUCLEOTIDE SEQUENCE</scope>
    <source>
        <strain evidence="2">ChiHjej11B10-19426</strain>
    </source>
</reference>
<dbReference type="EMBL" id="DXCC01000002">
    <property type="protein sequence ID" value="HIZ14370.1"/>
    <property type="molecule type" value="Genomic_DNA"/>
</dbReference>
<evidence type="ECO:0000259" key="1">
    <source>
        <dbReference type="Pfam" id="PF09413"/>
    </source>
</evidence>
<gene>
    <name evidence="2" type="ORF">H9816_00410</name>
</gene>
<name>A0A9D2IL46_9BACT</name>
<protein>
    <submittedName>
        <fullName evidence="2">DUF2007 domain-containing protein</fullName>
    </submittedName>
</protein>
<comment type="caution">
    <text evidence="2">The sequence shown here is derived from an EMBL/GenBank/DDBJ whole genome shotgun (WGS) entry which is preliminary data.</text>
</comment>
<organism evidence="2 3">
    <name type="scientific">Candidatus Tidjanibacter faecipullorum</name>
    <dbReference type="NCBI Taxonomy" id="2838766"/>
    <lineage>
        <taxon>Bacteria</taxon>
        <taxon>Pseudomonadati</taxon>
        <taxon>Bacteroidota</taxon>
        <taxon>Bacteroidia</taxon>
        <taxon>Bacteroidales</taxon>
        <taxon>Rikenellaceae</taxon>
        <taxon>Tidjanibacter</taxon>
    </lineage>
</organism>
<feature type="domain" description="DUF2007" evidence="1">
    <location>
        <begin position="9"/>
        <end position="67"/>
    </location>
</feature>
<dbReference type="InterPro" id="IPR018551">
    <property type="entry name" value="DUF2007"/>
</dbReference>
<dbReference type="AlphaFoldDB" id="A0A9D2IL46"/>
<evidence type="ECO:0000313" key="2">
    <source>
        <dbReference type="EMBL" id="HIZ14370.1"/>
    </source>
</evidence>
<proteinExistence type="predicted"/>
<sequence>MDNREFATIAKFSSLEEAQVVKAMLTSMGVNCQLVNDMAAEILPMLERDIRLIVNRSDLPRAEQILKAKFDKSGFKSGWQV</sequence>